<dbReference type="PROSITE" id="PS51767">
    <property type="entry name" value="PEPTIDASE_A1"/>
    <property type="match status" value="1"/>
</dbReference>
<dbReference type="GO" id="GO:0004190">
    <property type="term" value="F:aspartic-type endopeptidase activity"/>
    <property type="evidence" value="ECO:0007669"/>
    <property type="project" value="UniProtKB-KW"/>
</dbReference>
<dbReference type="InterPro" id="IPR032799">
    <property type="entry name" value="TAXi_C"/>
</dbReference>
<feature type="domain" description="Peptidase A1" evidence="9">
    <location>
        <begin position="324"/>
        <end position="659"/>
    </location>
</feature>
<evidence type="ECO:0000256" key="4">
    <source>
        <dbReference type="ARBA" id="ARBA00022750"/>
    </source>
</evidence>
<dbReference type="FunFam" id="2.40.70.10:FF:000021">
    <property type="entry name" value="Aspartyl protease AED1"/>
    <property type="match status" value="1"/>
</dbReference>
<dbReference type="PANTHER" id="PTHR13683">
    <property type="entry name" value="ASPARTYL PROTEASES"/>
    <property type="match status" value="1"/>
</dbReference>
<feature type="compositionally biased region" description="Low complexity" evidence="8">
    <location>
        <begin position="124"/>
        <end position="134"/>
    </location>
</feature>
<dbReference type="OrthoDB" id="2747330at2759"/>
<keyword evidence="4" id="KW-0064">Aspartyl protease</keyword>
<feature type="region of interest" description="Disordered" evidence="8">
    <location>
        <begin position="118"/>
        <end position="162"/>
    </location>
</feature>
<keyword evidence="6" id="KW-1015">Disulfide bond</keyword>
<comment type="similarity">
    <text evidence="1">Belongs to the peptidase A1 family.</text>
</comment>
<dbReference type="AlphaFoldDB" id="A0A3L6RVW4"/>
<gene>
    <name evidence="10" type="ORF">C2845_PM11G28070</name>
</gene>
<evidence type="ECO:0000256" key="8">
    <source>
        <dbReference type="SAM" id="MobiDB-lite"/>
    </source>
</evidence>
<dbReference type="SUPFAM" id="SSF50630">
    <property type="entry name" value="Acid proteases"/>
    <property type="match status" value="1"/>
</dbReference>
<keyword evidence="2" id="KW-0645">Protease</keyword>
<dbReference type="EMBL" id="PQIB02000007">
    <property type="protein sequence ID" value="RLN09243.1"/>
    <property type="molecule type" value="Genomic_DNA"/>
</dbReference>
<dbReference type="FunFam" id="2.40.70.10:FF:000013">
    <property type="entry name" value="Aspartyl protease AED1"/>
    <property type="match status" value="1"/>
</dbReference>
<dbReference type="InterPro" id="IPR033121">
    <property type="entry name" value="PEPTIDASE_A1"/>
</dbReference>
<reference evidence="11" key="1">
    <citation type="journal article" date="2019" name="Nat. Commun.">
        <title>The genome of broomcorn millet.</title>
        <authorList>
            <person name="Zou C."/>
            <person name="Miki D."/>
            <person name="Li D."/>
            <person name="Tang Q."/>
            <person name="Xiao L."/>
            <person name="Rajput S."/>
            <person name="Deng P."/>
            <person name="Jia W."/>
            <person name="Huang R."/>
            <person name="Zhang M."/>
            <person name="Sun Y."/>
            <person name="Hu J."/>
            <person name="Fu X."/>
            <person name="Schnable P.S."/>
            <person name="Li F."/>
            <person name="Zhang H."/>
            <person name="Feng B."/>
            <person name="Zhu X."/>
            <person name="Liu R."/>
            <person name="Schnable J.C."/>
            <person name="Zhu J.-K."/>
            <person name="Zhang H."/>
        </authorList>
    </citation>
    <scope>NUCLEOTIDE SEQUENCE [LARGE SCALE GENOMIC DNA]</scope>
</reference>
<dbReference type="InterPro" id="IPR001461">
    <property type="entry name" value="Aspartic_peptidase_A1"/>
</dbReference>
<proteinExistence type="inferred from homology"/>
<dbReference type="Proteomes" id="UP000275267">
    <property type="component" value="Unassembled WGS sequence"/>
</dbReference>
<keyword evidence="3" id="KW-0732">Signal</keyword>
<sequence length="659" mass="66996">MAHVSLAARLRHASGQVLAPAGQRDDAECASAHGRRRTGAAATTRRWRTSPVAVAAPARPWKEAGAVDKGLRQGSCPVPVLAAYRKETVRSAVSASHRAFVPNSWVWSCRWGEEDVLDTGGTGAATPPTASRATGGREFHGRCAPPPAHPPLSRASRRRGRRPDWSSLFRHRLFGPVRAEPSQGAMSSSSPVARLLLSLLLCAGALGFSPRCHGAGAAEAPGYVTVSAASFEPGSTCSAPDPVALRRNGTSAVLRLTHRHGPCAPARTSSLAAPSVADTLRADQRRAEYILRRVSGAGAQQLLGSKAAATVPASWGYDIGTLNYVVTASLGTPGVAQTLEVDTGSDLSWVQCKPCAAASCYSQKDPLFDPARSSSYAAVPCGGSACAGLGMYASGCSAAQCGYVVSYGDGSNTTGVYGSDTLTLTPTDAVQGFLFGCGHAQSGLLTGIDGLLGLGRLPVSLVGQTAGAYGGAFSYCLPTKPSTAGYLTLGGAASGAAPGFATTQLLSSPGAPTFYIVMLTGISVGGQALSVPASAFAGGTVVDTGTVVTRLPPAAYAALRSAFRGVMASYGYPTAPPNGILDTCYDFTGYGAVTLPSVALTFSSGATLTLGADGILSFGCLAFAASGSDGGMAILGNVQQRSFEVRIDGASVGFKPNSC</sequence>
<feature type="active site" evidence="7">
    <location>
        <position position="342"/>
    </location>
</feature>
<keyword evidence="5" id="KW-0378">Hydrolase</keyword>
<dbReference type="PANTHER" id="PTHR13683:SF904">
    <property type="entry name" value="PROTEIN ASPARTIC PROTEASE IN GUARD CELL 1-LIKE"/>
    <property type="match status" value="1"/>
</dbReference>
<evidence type="ECO:0000256" key="5">
    <source>
        <dbReference type="ARBA" id="ARBA00022801"/>
    </source>
</evidence>
<evidence type="ECO:0000256" key="3">
    <source>
        <dbReference type="ARBA" id="ARBA00022729"/>
    </source>
</evidence>
<dbReference type="GO" id="GO:0006508">
    <property type="term" value="P:proteolysis"/>
    <property type="evidence" value="ECO:0007669"/>
    <property type="project" value="UniProtKB-KW"/>
</dbReference>
<dbReference type="Gene3D" id="2.40.70.10">
    <property type="entry name" value="Acid Proteases"/>
    <property type="match status" value="2"/>
</dbReference>
<evidence type="ECO:0000313" key="11">
    <source>
        <dbReference type="Proteomes" id="UP000275267"/>
    </source>
</evidence>
<dbReference type="InterPro" id="IPR021109">
    <property type="entry name" value="Peptidase_aspartic_dom_sf"/>
</dbReference>
<dbReference type="Pfam" id="PF14541">
    <property type="entry name" value="TAXi_C"/>
    <property type="match status" value="1"/>
</dbReference>
<evidence type="ECO:0000256" key="1">
    <source>
        <dbReference type="ARBA" id="ARBA00007447"/>
    </source>
</evidence>
<evidence type="ECO:0000256" key="7">
    <source>
        <dbReference type="PIRSR" id="PIRSR601461-1"/>
    </source>
</evidence>
<dbReference type="Pfam" id="PF14543">
    <property type="entry name" value="TAXi_N"/>
    <property type="match status" value="1"/>
</dbReference>
<dbReference type="InterPro" id="IPR032861">
    <property type="entry name" value="TAXi_N"/>
</dbReference>
<name>A0A3L6RVW4_PANMI</name>
<evidence type="ECO:0000259" key="9">
    <source>
        <dbReference type="PROSITE" id="PS51767"/>
    </source>
</evidence>
<comment type="caution">
    <text evidence="10">The sequence shown here is derived from an EMBL/GenBank/DDBJ whole genome shotgun (WGS) entry which is preliminary data.</text>
</comment>
<accession>A0A3L6RVW4</accession>
<evidence type="ECO:0000313" key="10">
    <source>
        <dbReference type="EMBL" id="RLN09243.1"/>
    </source>
</evidence>
<evidence type="ECO:0000256" key="6">
    <source>
        <dbReference type="ARBA" id="ARBA00023157"/>
    </source>
</evidence>
<dbReference type="STRING" id="4540.A0A3L6RVW4"/>
<evidence type="ECO:0000256" key="2">
    <source>
        <dbReference type="ARBA" id="ARBA00022670"/>
    </source>
</evidence>
<keyword evidence="11" id="KW-1185">Reference proteome</keyword>
<feature type="active site" evidence="7">
    <location>
        <position position="543"/>
    </location>
</feature>
<organism evidence="10 11">
    <name type="scientific">Panicum miliaceum</name>
    <name type="common">Proso millet</name>
    <name type="synonym">Broomcorn millet</name>
    <dbReference type="NCBI Taxonomy" id="4540"/>
    <lineage>
        <taxon>Eukaryota</taxon>
        <taxon>Viridiplantae</taxon>
        <taxon>Streptophyta</taxon>
        <taxon>Embryophyta</taxon>
        <taxon>Tracheophyta</taxon>
        <taxon>Spermatophyta</taxon>
        <taxon>Magnoliopsida</taxon>
        <taxon>Liliopsida</taxon>
        <taxon>Poales</taxon>
        <taxon>Poaceae</taxon>
        <taxon>PACMAD clade</taxon>
        <taxon>Panicoideae</taxon>
        <taxon>Panicodae</taxon>
        <taxon>Paniceae</taxon>
        <taxon>Panicinae</taxon>
        <taxon>Panicum</taxon>
        <taxon>Panicum sect. Panicum</taxon>
    </lineage>
</organism>
<protein>
    <submittedName>
        <fullName evidence="10">Protein ASPARTIC PROTEASE IN GUARD CELL 2-like</fullName>
    </submittedName>
</protein>